<feature type="chain" id="PRO_5002300887" evidence="2">
    <location>
        <begin position="30"/>
        <end position="153"/>
    </location>
</feature>
<sequence>MKFISAFFRLIIGAVFGIASVLALSPALAAFSSEDGDSTNFVMLGVVALCALLGVFAPTIRRAFGRGFLLLGASTFALPISTFLLSGRVASDTMASTSGEEVDAASAIGAGLAGVAMTGMAAFIGLIMGAIFLLIGLILSLGGRREVVIVERK</sequence>
<feature type="transmembrane region" description="Helical" evidence="1">
    <location>
        <begin position="39"/>
        <end position="56"/>
    </location>
</feature>
<organism evidence="3 4">
    <name type="scientific">Rhodovulum sulfidophilum</name>
    <name type="common">Rhodobacter sulfidophilus</name>
    <dbReference type="NCBI Taxonomy" id="35806"/>
    <lineage>
        <taxon>Bacteria</taxon>
        <taxon>Pseudomonadati</taxon>
        <taxon>Pseudomonadota</taxon>
        <taxon>Alphaproteobacteria</taxon>
        <taxon>Rhodobacterales</taxon>
        <taxon>Paracoccaceae</taxon>
        <taxon>Rhodovulum</taxon>
    </lineage>
</organism>
<dbReference type="RefSeq" id="WP_060834806.1">
    <property type="nucleotide sequence ID" value="NZ_NHRZ01000031.1"/>
</dbReference>
<keyword evidence="1" id="KW-0472">Membrane</keyword>
<name>A0A0D6B281_RHOSU</name>
<evidence type="ECO:0000313" key="4">
    <source>
        <dbReference type="Proteomes" id="UP000064912"/>
    </source>
</evidence>
<gene>
    <name evidence="3" type="ORF">NHU_02037</name>
</gene>
<dbReference type="KEGG" id="rsu:NHU_02037"/>
<keyword evidence="1" id="KW-0812">Transmembrane</keyword>
<dbReference type="AlphaFoldDB" id="A0A0D6B281"/>
<feature type="signal peptide" evidence="2">
    <location>
        <begin position="1"/>
        <end position="29"/>
    </location>
</feature>
<reference evidence="3 4" key="1">
    <citation type="submission" date="2015-02" db="EMBL/GenBank/DDBJ databases">
        <title>Genome sequene of Rhodovulum sulfidophilum DSM 2351.</title>
        <authorList>
            <person name="Nagao N."/>
        </authorList>
    </citation>
    <scope>NUCLEOTIDE SEQUENCE [LARGE SCALE GENOMIC DNA]</scope>
    <source>
        <strain evidence="3 4">DSM 2351</strain>
    </source>
</reference>
<accession>A0A0D6B281</accession>
<feature type="transmembrane region" description="Helical" evidence="1">
    <location>
        <begin position="107"/>
        <end position="139"/>
    </location>
</feature>
<dbReference type="Proteomes" id="UP000064912">
    <property type="component" value="Chromosome"/>
</dbReference>
<dbReference type="PATRIC" id="fig|35806.4.peg.2098"/>
<evidence type="ECO:0000313" key="3">
    <source>
        <dbReference type="EMBL" id="BAQ69192.1"/>
    </source>
</evidence>
<evidence type="ECO:0000256" key="2">
    <source>
        <dbReference type="SAM" id="SignalP"/>
    </source>
</evidence>
<proteinExistence type="predicted"/>
<feature type="transmembrane region" description="Helical" evidence="1">
    <location>
        <begin position="68"/>
        <end position="87"/>
    </location>
</feature>
<protein>
    <submittedName>
        <fullName evidence="3">Uncharacterized protein</fullName>
    </submittedName>
</protein>
<dbReference type="EMBL" id="AP014800">
    <property type="protein sequence ID" value="BAQ69192.1"/>
    <property type="molecule type" value="Genomic_DNA"/>
</dbReference>
<keyword evidence="2" id="KW-0732">Signal</keyword>
<evidence type="ECO:0000256" key="1">
    <source>
        <dbReference type="SAM" id="Phobius"/>
    </source>
</evidence>
<keyword evidence="1" id="KW-1133">Transmembrane helix</keyword>